<proteinExistence type="predicted"/>
<accession>A0A6J7U1F1</accession>
<sequence length="469" mass="50574">MGYRVIIQGGMGVGVSSWQLARAVSQAGHLGVVSGTALDNVLARRLQDGDQDGNIRRALRHFPNQEMAQRTLDRFLKVEGRGQEEPYSAAAKLTIRPTVATQELSIVANFVEVWLAKEGHGGVVGINYLEKIQMATPSAAYGAMLAGVDYILMGAGIPALIPKLLNDLSIHKLCNLKIDVSGATKEYHSIFDPKLIMGKLLPPLKRPIFLAIISSHILASYLNRDDLTKPDGFILESSTAGGHNAPPRDLKNAGESNELIYGPRDEIDLEKVAKTGLPYWLAGGRSTPKQLQDAISKGAVGIQVGTLFSLAQESGYTNVIRNEIISELKSGNASIKTDGAASPTGFPFKVLELEGSISDADIYADRSRLCDLGYLRTPYERAPGVLGYRCAGEPVDVYIKKGGNKDEADYRKCLCNSLMANIGIGQERGDGYVEPTLITVGSDLVGVNEISSRHPHGWSAVDVIQYLEG</sequence>
<dbReference type="Gene3D" id="3.20.20.70">
    <property type="entry name" value="Aldolase class I"/>
    <property type="match status" value="2"/>
</dbReference>
<protein>
    <submittedName>
        <fullName evidence="1">Unannotated protein</fullName>
    </submittedName>
</protein>
<dbReference type="PANTHER" id="PTHR32332">
    <property type="entry name" value="2-NITROPROPANE DIOXYGENASE"/>
    <property type="match status" value="1"/>
</dbReference>
<organism evidence="1">
    <name type="scientific">freshwater metagenome</name>
    <dbReference type="NCBI Taxonomy" id="449393"/>
    <lineage>
        <taxon>unclassified sequences</taxon>
        <taxon>metagenomes</taxon>
        <taxon>ecological metagenomes</taxon>
    </lineage>
</organism>
<name>A0A6J7U1F1_9ZZZZ</name>
<dbReference type="EMBL" id="CAFBQS010000008">
    <property type="protein sequence ID" value="CAB5058567.1"/>
    <property type="molecule type" value="Genomic_DNA"/>
</dbReference>
<evidence type="ECO:0000313" key="1">
    <source>
        <dbReference type="EMBL" id="CAB5058567.1"/>
    </source>
</evidence>
<dbReference type="AlphaFoldDB" id="A0A6J7U1F1"/>
<gene>
    <name evidence="1" type="ORF">UFOPK4366_00118</name>
</gene>
<reference evidence="1" key="1">
    <citation type="submission" date="2020-05" db="EMBL/GenBank/DDBJ databases">
        <authorList>
            <person name="Chiriac C."/>
            <person name="Salcher M."/>
            <person name="Ghai R."/>
            <person name="Kavagutti S V."/>
        </authorList>
    </citation>
    <scope>NUCLEOTIDE SEQUENCE</scope>
</reference>
<dbReference type="SUPFAM" id="SSF51412">
    <property type="entry name" value="Inosine monophosphate dehydrogenase (IMPDH)"/>
    <property type="match status" value="1"/>
</dbReference>
<dbReference type="PANTHER" id="PTHR32332:SF33">
    <property type="entry name" value="NITRONATE MONOOXYGENASE DOMAIN-CONTAINING PROTEIN"/>
    <property type="match status" value="1"/>
</dbReference>
<dbReference type="InterPro" id="IPR013785">
    <property type="entry name" value="Aldolase_TIM"/>
</dbReference>